<dbReference type="InterPro" id="IPR051533">
    <property type="entry name" value="WaaL-like"/>
</dbReference>
<evidence type="ECO:0000256" key="5">
    <source>
        <dbReference type="SAM" id="Phobius"/>
    </source>
</evidence>
<sequence>MEKSITNHATYRFSQPLLTAGVFLLPALALLLPSGYSYGAVVLLIGAIAWAIEARTAAPAAPVPGLVRLLVAVMIAYALVWMGDAAWRGEGLREFDRPSRFLFAAFCLVALARSRVRVTALWAGIAVGGIGTGGFAVWQKIFEGAGRASGVMQTILYGNLSMLLGLMSLAGLLWAWHQNRRGGWMTAMGISAVGGITASLLSGTRGAWLAAVVAVGVGLWTAWRLGRARVYLIVAPLALAVMATAAYLAPQTGVAHRVDTATQELKDYFNGTDRRGSVAYRLEMWRGGLILFGQSPVIGHGENGYIAKLRALGDAGVIERPASRFTHAHNDWVNVLAKRGLVGAVILLGLYLVPAAWFWRSGHQAAGASAETLALSTAGLIFCLGFMATGFTQVNFNHNAGAMSYAFMTAVLVGLTRPSTGALRTAPRS</sequence>
<feature type="transmembrane region" description="Helical" evidence="5">
    <location>
        <begin position="207"/>
        <end position="223"/>
    </location>
</feature>
<dbReference type="Proteomes" id="UP001556709">
    <property type="component" value="Unassembled WGS sequence"/>
</dbReference>
<organism evidence="7 8">
    <name type="scientific">Spiribacter pallidus</name>
    <dbReference type="NCBI Taxonomy" id="1987936"/>
    <lineage>
        <taxon>Bacteria</taxon>
        <taxon>Pseudomonadati</taxon>
        <taxon>Pseudomonadota</taxon>
        <taxon>Gammaproteobacteria</taxon>
        <taxon>Chromatiales</taxon>
        <taxon>Ectothiorhodospiraceae</taxon>
        <taxon>Spiribacter</taxon>
    </lineage>
</organism>
<feature type="transmembrane region" description="Helical" evidence="5">
    <location>
        <begin position="230"/>
        <end position="249"/>
    </location>
</feature>
<evidence type="ECO:0000256" key="2">
    <source>
        <dbReference type="ARBA" id="ARBA00022692"/>
    </source>
</evidence>
<feature type="transmembrane region" description="Helical" evidence="5">
    <location>
        <begin position="36"/>
        <end position="53"/>
    </location>
</feature>
<comment type="subcellular location">
    <subcellularLocation>
        <location evidence="1">Membrane</location>
        <topology evidence="1">Multi-pass membrane protein</topology>
    </subcellularLocation>
</comment>
<dbReference type="Pfam" id="PF04932">
    <property type="entry name" value="Wzy_C"/>
    <property type="match status" value="1"/>
</dbReference>
<feature type="transmembrane region" description="Helical" evidence="5">
    <location>
        <begin position="154"/>
        <end position="176"/>
    </location>
</feature>
<dbReference type="EMBL" id="JBAKFM010000001">
    <property type="protein sequence ID" value="MEX0468777.1"/>
    <property type="molecule type" value="Genomic_DNA"/>
</dbReference>
<reference evidence="7 8" key="1">
    <citation type="submission" date="2024-02" db="EMBL/GenBank/DDBJ databases">
        <title>New especies of Spiribacter isolated from saline water.</title>
        <authorList>
            <person name="Leon M.J."/>
            <person name="De La Haba R."/>
            <person name="Sanchez-Porro C."/>
            <person name="Ventosa A."/>
        </authorList>
    </citation>
    <scope>NUCLEOTIDE SEQUENCE [LARGE SCALE GENOMIC DNA]</scope>
    <source>
        <strain evidence="8">ag22IC6-390</strain>
    </source>
</reference>
<evidence type="ECO:0000256" key="3">
    <source>
        <dbReference type="ARBA" id="ARBA00022989"/>
    </source>
</evidence>
<keyword evidence="2 5" id="KW-0812">Transmembrane</keyword>
<dbReference type="PANTHER" id="PTHR37422">
    <property type="entry name" value="TEICHURONIC ACID BIOSYNTHESIS PROTEIN TUAE"/>
    <property type="match status" value="1"/>
</dbReference>
<keyword evidence="7" id="KW-0436">Ligase</keyword>
<keyword evidence="8" id="KW-1185">Reference proteome</keyword>
<feature type="transmembrane region" description="Helical" evidence="5">
    <location>
        <begin position="65"/>
        <end position="83"/>
    </location>
</feature>
<dbReference type="GO" id="GO:0016874">
    <property type="term" value="F:ligase activity"/>
    <property type="evidence" value="ECO:0007669"/>
    <property type="project" value="UniProtKB-KW"/>
</dbReference>
<accession>A0ABV3TAX4</accession>
<dbReference type="InterPro" id="IPR007016">
    <property type="entry name" value="O-antigen_ligase-rel_domated"/>
</dbReference>
<evidence type="ECO:0000256" key="1">
    <source>
        <dbReference type="ARBA" id="ARBA00004141"/>
    </source>
</evidence>
<feature type="transmembrane region" description="Helical" evidence="5">
    <location>
        <begin position="403"/>
        <end position="423"/>
    </location>
</feature>
<evidence type="ECO:0000256" key="4">
    <source>
        <dbReference type="ARBA" id="ARBA00023136"/>
    </source>
</evidence>
<gene>
    <name evidence="7" type="ORF">V6X73_03405</name>
</gene>
<keyword evidence="4 5" id="KW-0472">Membrane</keyword>
<feature type="transmembrane region" description="Helical" evidence="5">
    <location>
        <begin position="183"/>
        <end position="201"/>
    </location>
</feature>
<feature type="transmembrane region" description="Helical" evidence="5">
    <location>
        <begin position="340"/>
        <end position="360"/>
    </location>
</feature>
<feature type="domain" description="O-antigen ligase-related" evidence="6">
    <location>
        <begin position="192"/>
        <end position="348"/>
    </location>
</feature>
<name>A0ABV3TAX4_9GAMM</name>
<proteinExistence type="predicted"/>
<evidence type="ECO:0000259" key="6">
    <source>
        <dbReference type="Pfam" id="PF04932"/>
    </source>
</evidence>
<evidence type="ECO:0000313" key="8">
    <source>
        <dbReference type="Proteomes" id="UP001556709"/>
    </source>
</evidence>
<keyword evidence="3 5" id="KW-1133">Transmembrane helix</keyword>
<comment type="caution">
    <text evidence="7">The sequence shown here is derived from an EMBL/GenBank/DDBJ whole genome shotgun (WGS) entry which is preliminary data.</text>
</comment>
<feature type="transmembrane region" description="Helical" evidence="5">
    <location>
        <begin position="372"/>
        <end position="391"/>
    </location>
</feature>
<dbReference type="RefSeq" id="WP_367957699.1">
    <property type="nucleotide sequence ID" value="NZ_JBAKFK010000001.1"/>
</dbReference>
<protein>
    <submittedName>
        <fullName evidence="7">O-antigen ligase family protein</fullName>
    </submittedName>
</protein>
<evidence type="ECO:0000313" key="7">
    <source>
        <dbReference type="EMBL" id="MEX0468777.1"/>
    </source>
</evidence>
<dbReference type="PANTHER" id="PTHR37422:SF13">
    <property type="entry name" value="LIPOPOLYSACCHARIDE BIOSYNTHESIS PROTEIN PA4999-RELATED"/>
    <property type="match status" value="1"/>
</dbReference>
<feature type="transmembrane region" description="Helical" evidence="5">
    <location>
        <begin position="119"/>
        <end position="142"/>
    </location>
</feature>